<sequence>MTSTDTLARRAFLRRLGHLGIAGTAAPWAINLAAMGEAAAFTANDGYKALVCIFLYGGNDNGNTLIPYDSAGHAEYVQARGTLAIARASLGATALTGNGLPAGREYALAPTLAPLKGLFDRRQLAVQLNVGPLRQPTTLAQYQARSVPLPPKLFSHNDQQSVWQSSLAEGSVTGWGGNLGDLALSSNGGNGLFTCMSVTGNAVFLSGDQALAYQIGPGGAVAINGVTRDDGMYNQQACRQALQTLITQGRTHVLENELNRVVARSISSHATLAGALAGSDGQFDALLPTTAERPATLNGQLKMVARLIAARNQLGLKRQVFLVSLGGFDTHDNLMTNHPKLLEQVAQAMAGFQGALDAMGVGPQVTTFTASDFGRTMTSNGDGSDHGWGSHHLVMGGAVKGGAFYGTAPTALLKGPEDVGQGRLLPSTSVDQYAATLARWFGVNDGEMREVAPSIGNFDQKNLGFLG</sequence>
<dbReference type="RefSeq" id="WP_180551245.1">
    <property type="nucleotide sequence ID" value="NZ_DAIPTI010000017.1"/>
</dbReference>
<evidence type="ECO:0000313" key="2">
    <source>
        <dbReference type="Proteomes" id="UP000589716"/>
    </source>
</evidence>
<protein>
    <submittedName>
        <fullName evidence="1">DUF1501 domain-containing protein</fullName>
    </submittedName>
</protein>
<dbReference type="Proteomes" id="UP000589716">
    <property type="component" value="Unassembled WGS sequence"/>
</dbReference>
<reference evidence="1 2" key="1">
    <citation type="submission" date="2020-07" db="EMBL/GenBank/DDBJ databases">
        <authorList>
            <person name="Maaloum M."/>
        </authorList>
    </citation>
    <scope>NUCLEOTIDE SEQUENCE [LARGE SCALE GENOMIC DNA]</scope>
    <source>
        <strain evidence="1 2">GCS-AN-3</strain>
    </source>
</reference>
<accession>A0A853IWS1</accession>
<dbReference type="InterPro" id="IPR006311">
    <property type="entry name" value="TAT_signal"/>
</dbReference>
<dbReference type="AlphaFoldDB" id="A0A853IWS1"/>
<comment type="caution">
    <text evidence="1">The sequence shown here is derived from an EMBL/GenBank/DDBJ whole genome shotgun (WGS) entry which is preliminary data.</text>
</comment>
<name>A0A853IWS1_9BURK</name>
<keyword evidence="2" id="KW-1185">Reference proteome</keyword>
<dbReference type="Pfam" id="PF07394">
    <property type="entry name" value="DUF1501"/>
    <property type="match status" value="1"/>
</dbReference>
<organism evidence="1 2">
    <name type="scientific">Ottowia beijingensis</name>
    <dbReference type="NCBI Taxonomy" id="1207057"/>
    <lineage>
        <taxon>Bacteria</taxon>
        <taxon>Pseudomonadati</taxon>
        <taxon>Pseudomonadota</taxon>
        <taxon>Betaproteobacteria</taxon>
        <taxon>Burkholderiales</taxon>
        <taxon>Comamonadaceae</taxon>
        <taxon>Ottowia</taxon>
    </lineage>
</organism>
<evidence type="ECO:0000313" key="1">
    <source>
        <dbReference type="EMBL" id="NZA02974.1"/>
    </source>
</evidence>
<proteinExistence type="predicted"/>
<dbReference type="PANTHER" id="PTHR43737">
    <property type="entry name" value="BLL7424 PROTEIN"/>
    <property type="match status" value="1"/>
</dbReference>
<dbReference type="PANTHER" id="PTHR43737:SF1">
    <property type="entry name" value="DUF1501 DOMAIN-CONTAINING PROTEIN"/>
    <property type="match status" value="1"/>
</dbReference>
<dbReference type="PROSITE" id="PS51318">
    <property type="entry name" value="TAT"/>
    <property type="match status" value="1"/>
</dbReference>
<dbReference type="InterPro" id="IPR010869">
    <property type="entry name" value="DUF1501"/>
</dbReference>
<gene>
    <name evidence="1" type="ORF">H0I39_16780</name>
</gene>
<dbReference type="EMBL" id="JACCKX010000001">
    <property type="protein sequence ID" value="NZA02974.1"/>
    <property type="molecule type" value="Genomic_DNA"/>
</dbReference>